<keyword evidence="3 4" id="KW-0456">Lyase</keyword>
<organism evidence="6 7">
    <name type="scientific">Staphylococcus auricularis</name>
    <dbReference type="NCBI Taxonomy" id="29379"/>
    <lineage>
        <taxon>Bacteria</taxon>
        <taxon>Bacillati</taxon>
        <taxon>Bacillota</taxon>
        <taxon>Bacilli</taxon>
        <taxon>Bacillales</taxon>
        <taxon>Staphylococcaceae</taxon>
        <taxon>Staphylococcus</taxon>
    </lineage>
</organism>
<dbReference type="EC" id="4.2.-.-" evidence="4"/>
<dbReference type="InterPro" id="IPR004369">
    <property type="entry name" value="Prolyl-tRNA_editing_YbaK/EbsC"/>
</dbReference>
<comment type="caution">
    <text evidence="6">The sequence shown here is derived from an EMBL/GenBank/DDBJ whole genome shotgun (WGS) entry which is preliminary data.</text>
</comment>
<dbReference type="PIRSF" id="PIRSF006181">
    <property type="entry name" value="EbsC_YbaK"/>
    <property type="match status" value="1"/>
</dbReference>
<dbReference type="EMBL" id="PZDI01000018">
    <property type="protein sequence ID" value="PTH18353.1"/>
    <property type="molecule type" value="Genomic_DNA"/>
</dbReference>
<dbReference type="NCBIfam" id="TIGR00011">
    <property type="entry name" value="YbaK_EbsC"/>
    <property type="match status" value="1"/>
</dbReference>
<keyword evidence="7" id="KW-1185">Reference proteome</keyword>
<feature type="domain" description="YbaK/aminoacyl-tRNA synthetase-associated" evidence="5">
    <location>
        <begin position="37"/>
        <end position="148"/>
    </location>
</feature>
<dbReference type="RefSeq" id="WP_107391831.1">
    <property type="nucleotide sequence ID" value="NZ_JAHCOE010000012.1"/>
</dbReference>
<gene>
    <name evidence="6" type="primary">ybaK</name>
    <name evidence="6" type="ORF">BU607_05295</name>
</gene>
<comment type="similarity">
    <text evidence="1 4">Belongs to the prolyl-tRNA editing family. YbaK/EbsC subfamily.</text>
</comment>
<evidence type="ECO:0000256" key="4">
    <source>
        <dbReference type="PIRNR" id="PIRNR006181"/>
    </source>
</evidence>
<dbReference type="Pfam" id="PF04073">
    <property type="entry name" value="tRNA_edit"/>
    <property type="match status" value="1"/>
</dbReference>
<evidence type="ECO:0000256" key="2">
    <source>
        <dbReference type="ARBA" id="ARBA00022917"/>
    </source>
</evidence>
<protein>
    <recommendedName>
        <fullName evidence="4">Cys-tRNA(Pro)/Cys-tRNA(Cys) deacylase</fullName>
        <ecNumber evidence="4">4.2.-.-</ecNumber>
    </recommendedName>
</protein>
<evidence type="ECO:0000313" key="7">
    <source>
        <dbReference type="Proteomes" id="UP000242694"/>
    </source>
</evidence>
<sequence>MAKRKKTNAMRILDREKIDYNVNEYKVDEAHLDGVTVAHEVGVDESEVYKTLVLENANHEHFVFVIPVNQSLDLKVAAQAVNEKKLNLMPLEDLKRVTGYIRGGCSPIGMKKAFPTVIDTSAESKSSIYISGGERGTQIHIAVQDLIHLTHAQLSNVTQ</sequence>
<name>A0ABX5IEF9_9STAP</name>
<dbReference type="Proteomes" id="UP000242694">
    <property type="component" value="Unassembled WGS sequence"/>
</dbReference>
<dbReference type="PANTHER" id="PTHR30411:SF0">
    <property type="entry name" value="CYS-TRNA(PRO)_CYS-TRNA(CYS) DEACYLASE YBAK"/>
    <property type="match status" value="1"/>
</dbReference>
<evidence type="ECO:0000259" key="5">
    <source>
        <dbReference type="Pfam" id="PF04073"/>
    </source>
</evidence>
<evidence type="ECO:0000256" key="1">
    <source>
        <dbReference type="ARBA" id="ARBA00009798"/>
    </source>
</evidence>
<reference evidence="6 7" key="1">
    <citation type="journal article" date="2016" name="Front. Microbiol.">
        <title>Comprehensive Phylogenetic Analysis of Bovine Non-aureus Staphylococci Species Based on Whole-Genome Sequencing.</title>
        <authorList>
            <person name="Naushad S."/>
            <person name="Barkema H.W."/>
            <person name="Luby C."/>
            <person name="Condas L.A."/>
            <person name="Nobrega D.B."/>
            <person name="Carson D.A."/>
            <person name="De Buck J."/>
        </authorList>
    </citation>
    <scope>NUCLEOTIDE SEQUENCE [LARGE SCALE GENOMIC DNA]</scope>
    <source>
        <strain evidence="6 7">SNUC 993</strain>
    </source>
</reference>
<dbReference type="PANTHER" id="PTHR30411">
    <property type="entry name" value="CYTOPLASMIC PROTEIN"/>
    <property type="match status" value="1"/>
</dbReference>
<evidence type="ECO:0000313" key="6">
    <source>
        <dbReference type="EMBL" id="PTH18353.1"/>
    </source>
</evidence>
<evidence type="ECO:0000256" key="3">
    <source>
        <dbReference type="ARBA" id="ARBA00023239"/>
    </source>
</evidence>
<dbReference type="CDD" id="cd00002">
    <property type="entry name" value="YbaK_deacylase"/>
    <property type="match status" value="1"/>
</dbReference>
<accession>A0ABX5IEF9</accession>
<proteinExistence type="inferred from homology"/>
<dbReference type="SUPFAM" id="SSF55826">
    <property type="entry name" value="YbaK/ProRS associated domain"/>
    <property type="match status" value="1"/>
</dbReference>
<dbReference type="Gene3D" id="3.90.960.10">
    <property type="entry name" value="YbaK/aminoacyl-tRNA synthetase-associated domain"/>
    <property type="match status" value="1"/>
</dbReference>
<dbReference type="InterPro" id="IPR007214">
    <property type="entry name" value="YbaK/aa-tRNA-synth-assoc-dom"/>
</dbReference>
<dbReference type="InterPro" id="IPR036754">
    <property type="entry name" value="YbaK/aa-tRNA-synt-asso_dom_sf"/>
</dbReference>
<keyword evidence="2 4" id="KW-0648">Protein biosynthesis</keyword>